<sequence>MPGLGEALAFLHELRQNLRDQRDQRKLERAMKIVRDAEERLQKKDTKPNGIIQQRKFLLGISGQHYAQYFLNFRKTRLSMYHTA</sequence>
<dbReference type="AlphaFoldDB" id="A0A7H8QYW1"/>
<evidence type="ECO:0000313" key="3">
    <source>
        <dbReference type="Proteomes" id="UP000509510"/>
    </source>
</evidence>
<dbReference type="Proteomes" id="UP000509510">
    <property type="component" value="Chromosome III"/>
</dbReference>
<name>A0A7H8QYW1_TALRU</name>
<evidence type="ECO:0000313" key="2">
    <source>
        <dbReference type="EMBL" id="QKX58611.1"/>
    </source>
</evidence>
<dbReference type="RefSeq" id="XP_035344789.1">
    <property type="nucleotide sequence ID" value="XM_035488896.1"/>
</dbReference>
<evidence type="ECO:0000256" key="1">
    <source>
        <dbReference type="SAM" id="Coils"/>
    </source>
</evidence>
<gene>
    <name evidence="2" type="ORF">TRUGW13939_05736</name>
</gene>
<keyword evidence="3" id="KW-1185">Reference proteome</keyword>
<protein>
    <submittedName>
        <fullName evidence="2">Uncharacterized protein</fullName>
    </submittedName>
</protein>
<accession>A0A7H8QYW1</accession>
<keyword evidence="1" id="KW-0175">Coiled coil</keyword>
<dbReference type="KEGG" id="trg:TRUGW13939_05736"/>
<proteinExistence type="predicted"/>
<dbReference type="GeneID" id="55993233"/>
<reference evidence="3" key="1">
    <citation type="submission" date="2020-06" db="EMBL/GenBank/DDBJ databases">
        <title>A chromosome-scale genome assembly of Talaromyces rugulosus W13939.</title>
        <authorList>
            <person name="Wang B."/>
            <person name="Guo L."/>
            <person name="Ye K."/>
            <person name="Wang L."/>
        </authorList>
    </citation>
    <scope>NUCLEOTIDE SEQUENCE [LARGE SCALE GENOMIC DNA]</scope>
    <source>
        <strain evidence="3">W13939</strain>
    </source>
</reference>
<organism evidence="2 3">
    <name type="scientific">Talaromyces rugulosus</name>
    <name type="common">Penicillium rugulosum</name>
    <dbReference type="NCBI Taxonomy" id="121627"/>
    <lineage>
        <taxon>Eukaryota</taxon>
        <taxon>Fungi</taxon>
        <taxon>Dikarya</taxon>
        <taxon>Ascomycota</taxon>
        <taxon>Pezizomycotina</taxon>
        <taxon>Eurotiomycetes</taxon>
        <taxon>Eurotiomycetidae</taxon>
        <taxon>Eurotiales</taxon>
        <taxon>Trichocomaceae</taxon>
        <taxon>Talaromyces</taxon>
        <taxon>Talaromyces sect. Islandici</taxon>
    </lineage>
</organism>
<feature type="coiled-coil region" evidence="1">
    <location>
        <begin position="11"/>
        <end position="47"/>
    </location>
</feature>
<dbReference type="EMBL" id="CP055900">
    <property type="protein sequence ID" value="QKX58611.1"/>
    <property type="molecule type" value="Genomic_DNA"/>
</dbReference>